<dbReference type="SUPFAM" id="SSF54236">
    <property type="entry name" value="Ubiquitin-like"/>
    <property type="match status" value="1"/>
</dbReference>
<feature type="compositionally biased region" description="Low complexity" evidence="12">
    <location>
        <begin position="463"/>
        <end position="481"/>
    </location>
</feature>
<dbReference type="SMART" id="SM00213">
    <property type="entry name" value="UBQ"/>
    <property type="match status" value="1"/>
</dbReference>
<dbReference type="PANTHER" id="PTHR15204">
    <property type="entry name" value="LARGE PROLINE-RICH PROTEIN BAG6"/>
    <property type="match status" value="1"/>
</dbReference>
<keyword evidence="6" id="KW-0964">Secreted</keyword>
<feature type="compositionally biased region" description="Basic and acidic residues" evidence="12">
    <location>
        <begin position="1001"/>
        <end position="1011"/>
    </location>
</feature>
<gene>
    <name evidence="14" type="ORF">APLA_LOCUS2572</name>
</gene>
<feature type="region of interest" description="Disordered" evidence="12">
    <location>
        <begin position="541"/>
        <end position="580"/>
    </location>
</feature>
<comment type="subcellular location">
    <subcellularLocation>
        <location evidence="2">Cytoplasm</location>
        <location evidence="2">Cytosol</location>
    </subcellularLocation>
    <subcellularLocation>
        <location evidence="1">Nucleus</location>
    </subcellularLocation>
    <subcellularLocation>
        <location evidence="3">Secreted</location>
        <location evidence="3">Extracellular exosome</location>
    </subcellularLocation>
</comment>
<dbReference type="Pfam" id="PF12057">
    <property type="entry name" value="BAG6"/>
    <property type="match status" value="1"/>
</dbReference>
<keyword evidence="15" id="KW-1185">Reference proteome</keyword>
<dbReference type="GO" id="GO:0005634">
    <property type="term" value="C:nucleus"/>
    <property type="evidence" value="ECO:0007669"/>
    <property type="project" value="UniProtKB-SubCell"/>
</dbReference>
<dbReference type="InterPro" id="IPR029071">
    <property type="entry name" value="Ubiquitin-like_domsf"/>
</dbReference>
<feature type="compositionally biased region" description="Polar residues" evidence="12">
    <location>
        <begin position="430"/>
        <end position="462"/>
    </location>
</feature>
<evidence type="ECO:0000259" key="13">
    <source>
        <dbReference type="PROSITE" id="PS50053"/>
    </source>
</evidence>
<feature type="domain" description="Ubiquitin-like" evidence="13">
    <location>
        <begin position="1"/>
        <end position="62"/>
    </location>
</feature>
<feature type="region of interest" description="Disordered" evidence="12">
    <location>
        <begin position="319"/>
        <end position="386"/>
    </location>
</feature>
<accession>A0A8S0Z2I8</accession>
<keyword evidence="5" id="KW-0963">Cytoplasm</keyword>
<evidence type="ECO:0000256" key="3">
    <source>
        <dbReference type="ARBA" id="ARBA00004550"/>
    </source>
</evidence>
<keyword evidence="9" id="KW-0143">Chaperone</keyword>
<keyword evidence="8" id="KW-0156">Chromatin regulator</keyword>
<feature type="compositionally biased region" description="Low complexity" evidence="12">
    <location>
        <begin position="322"/>
        <end position="369"/>
    </location>
</feature>
<evidence type="ECO:0000256" key="5">
    <source>
        <dbReference type="ARBA" id="ARBA00022490"/>
    </source>
</evidence>
<organism evidence="14 15">
    <name type="scientific">Arctia plantaginis</name>
    <name type="common">Wood tiger moth</name>
    <name type="synonym">Phalaena plantaginis</name>
    <dbReference type="NCBI Taxonomy" id="874455"/>
    <lineage>
        <taxon>Eukaryota</taxon>
        <taxon>Metazoa</taxon>
        <taxon>Ecdysozoa</taxon>
        <taxon>Arthropoda</taxon>
        <taxon>Hexapoda</taxon>
        <taxon>Insecta</taxon>
        <taxon>Pterygota</taxon>
        <taxon>Neoptera</taxon>
        <taxon>Endopterygota</taxon>
        <taxon>Lepidoptera</taxon>
        <taxon>Glossata</taxon>
        <taxon>Ditrysia</taxon>
        <taxon>Noctuoidea</taxon>
        <taxon>Erebidae</taxon>
        <taxon>Arctiinae</taxon>
        <taxon>Arctia</taxon>
    </lineage>
</organism>
<protein>
    <recommendedName>
        <fullName evidence="11">BCL2-associated athanogene 6</fullName>
    </recommendedName>
</protein>
<dbReference type="GO" id="GO:0005576">
    <property type="term" value="C:extracellular region"/>
    <property type="evidence" value="ECO:0007669"/>
    <property type="project" value="UniProtKB-SubCell"/>
</dbReference>
<feature type="compositionally biased region" description="Polar residues" evidence="12">
    <location>
        <begin position="1080"/>
        <end position="1099"/>
    </location>
</feature>
<proteinExistence type="predicted"/>
<evidence type="ECO:0000256" key="4">
    <source>
        <dbReference type="ARBA" id="ARBA00022448"/>
    </source>
</evidence>
<evidence type="ECO:0000256" key="11">
    <source>
        <dbReference type="ARBA" id="ARBA00030033"/>
    </source>
</evidence>
<reference evidence="14 15" key="1">
    <citation type="submission" date="2020-04" db="EMBL/GenBank/DDBJ databases">
        <authorList>
            <person name="Wallbank WR R."/>
            <person name="Pardo Diaz C."/>
            <person name="Kozak K."/>
            <person name="Martin S."/>
            <person name="Jiggins C."/>
            <person name="Moest M."/>
            <person name="Warren A I."/>
            <person name="Byers J.R.P. K."/>
            <person name="Montejo-Kovacevich G."/>
            <person name="Yen C E."/>
        </authorList>
    </citation>
    <scope>NUCLEOTIDE SEQUENCE [LARGE SCALE GENOMIC DNA]</scope>
</reference>
<evidence type="ECO:0000256" key="7">
    <source>
        <dbReference type="ARBA" id="ARBA00022703"/>
    </source>
</evidence>
<evidence type="ECO:0000256" key="10">
    <source>
        <dbReference type="ARBA" id="ARBA00023242"/>
    </source>
</evidence>
<keyword evidence="4" id="KW-0813">Transport</keyword>
<dbReference type="OrthoDB" id="1885901at2759"/>
<feature type="compositionally biased region" description="Polar residues" evidence="12">
    <location>
        <begin position="1150"/>
        <end position="1159"/>
    </location>
</feature>
<feature type="compositionally biased region" description="Low complexity" evidence="12">
    <location>
        <begin position="85"/>
        <end position="101"/>
    </location>
</feature>
<evidence type="ECO:0000256" key="1">
    <source>
        <dbReference type="ARBA" id="ARBA00004123"/>
    </source>
</evidence>
<dbReference type="Gene3D" id="3.10.20.90">
    <property type="entry name" value="Phosphatidylinositol 3-kinase Catalytic Subunit, Chain A, domain 1"/>
    <property type="match status" value="1"/>
</dbReference>
<dbReference type="PANTHER" id="PTHR15204:SF0">
    <property type="entry name" value="LARGE PROLINE-RICH PROTEIN BAG6"/>
    <property type="match status" value="1"/>
</dbReference>
<evidence type="ECO:0000256" key="6">
    <source>
        <dbReference type="ARBA" id="ARBA00022525"/>
    </source>
</evidence>
<evidence type="ECO:0000256" key="12">
    <source>
        <dbReference type="SAM" id="MobiDB-lite"/>
    </source>
</evidence>
<feature type="compositionally biased region" description="Low complexity" evidence="12">
    <location>
        <begin position="1165"/>
        <end position="1184"/>
    </location>
</feature>
<dbReference type="GO" id="GO:0036503">
    <property type="term" value="P:ERAD pathway"/>
    <property type="evidence" value="ECO:0007669"/>
    <property type="project" value="TreeGrafter"/>
</dbReference>
<dbReference type="Pfam" id="PF00240">
    <property type="entry name" value="ubiquitin"/>
    <property type="match status" value="1"/>
</dbReference>
<feature type="region of interest" description="Disordered" evidence="12">
    <location>
        <begin position="70"/>
        <end position="102"/>
    </location>
</feature>
<dbReference type="EMBL" id="CADEBC010000208">
    <property type="protein sequence ID" value="CAB3225755.1"/>
    <property type="molecule type" value="Genomic_DNA"/>
</dbReference>
<feature type="region of interest" description="Disordered" evidence="12">
    <location>
        <begin position="152"/>
        <end position="213"/>
    </location>
</feature>
<dbReference type="GO" id="GO:0031593">
    <property type="term" value="F:polyubiquitin modification-dependent protein binding"/>
    <property type="evidence" value="ECO:0007669"/>
    <property type="project" value="TreeGrafter"/>
</dbReference>
<keyword evidence="10" id="KW-0539">Nucleus</keyword>
<sequence length="1396" mass="152612">MVISARTLDSNNHRFLVDDDITVQQLKEKVREKLGIEIHLQRLIFCGRVLQDEKKLSEYDVQGKVVHLVQRAPPSTESRQSDRASTSTTSTTSNTESNLNNVPQQIRRLMEVLGAPPDFVVGQQQPMPGPVDRLDFIARMINEIKTSLRNLRSHVEDRENRSTPASSEAPVEPLENEPTADESQEERETRDDSDEGTESQQQGRSRQFVRATRSRPQDLANLIAELDQLTKQFSPYRSLYIRMLRDTSRQMQDAHAEEERRRNQRTVNMIASTMHSFAHAYHAISDLNFSVGHRRLNAESSIMRHPIPMQAHINVVQSNRRPPQQQQQPGSNATPGTTSGTGGASTTQTAPGTQTASTTAPSSNTSNNQEGQPMGLSLPGRNPAQTVDLNIQTDPITYQVEIETRVPIAFPLNNSLFNGLNATMLNNQDRNHQAPQTQAGPQTDQTGSVGQAGQGSQPGLSHQSSQVGQTGQVFQGGQASQANQANRRQVIDFANLVRGLSQTGSLSGVEVVMSMEDAHGGTVGVGTIYAGNNNTNAAGTGTGTATGTGSGTGAASDTGSVNGTGPTATTGTTTGSGADTFGEHIVSEEGVYVPMPWGPPTAEVLQNLVHSVVRQTMPEGMAMHFAEGTDQARQGPGDSVTVTPLVHYLQANQQAHLQQIIQAQFTGVQAFQAQHQNPQANQFASRIQQPGQAAQTAQELPNPNNRNAQAHLHLRRAAPGRPTTVAVGIYDRYLQCDSPHTRNQVPQPRERQEVISRAEERLRREADAAHDRDVRRLFRTNLSEGHIQVIRQLLQGAPGDEGVYLCALMVTIGRHFCLNQEAMPTFPRGRVVPNEFLVLHRLLRSYIYGLLQRSASADFRPASDIFLDTFSDFLENVNNITPMRPGVDFLGTIRGFARARLPGVTSCILYDETDNIASTRFYSGFGRLFTDFCALLVSCFAQGIGSLRDTFRVFMDSVVSDFSSTVRRPLLRLANMNYFAAINNMAYSEIQHYVVTGAPSRRRERERDRPTPMEVSHGLQRREEPMQTTPPTTPAVNDSQAQLATAATQDKSVVQSQTSALAPACADHPASGGDQPALSVEQTSSSSELTAPSAEQTASRAVHAVPTAEHTAPTAENTSPGIEHTAPSAEHSAMRTEHRALSAEHAVPTGEQTAPNTEHTAAITEQSASSVEQSASSVEQSASSFKESASGAELMASDAEPMASGVEPMVTSPTHAASSTAAHSLLASPSRTNTEISREKSEQSSPSNNGNRDENIRFVPPLMIVQHWGEEWVPVFTRDQQAQRAEPQEPYSDAYLSGLPMRKRRCVRESRPATTLDGFINESVREAVERDRISPVEDASMRVAFREHMRYRARVRASSSVDYDPQRYAAAARFLNTPRPEVPQQQENANAKKEEE</sequence>
<evidence type="ECO:0000256" key="2">
    <source>
        <dbReference type="ARBA" id="ARBA00004514"/>
    </source>
</evidence>
<evidence type="ECO:0000313" key="15">
    <source>
        <dbReference type="Proteomes" id="UP000494106"/>
    </source>
</evidence>
<name>A0A8S0Z2I8_ARCPL</name>
<dbReference type="Proteomes" id="UP000494106">
    <property type="component" value="Unassembled WGS sequence"/>
</dbReference>
<dbReference type="GO" id="GO:0006915">
    <property type="term" value="P:apoptotic process"/>
    <property type="evidence" value="ECO:0007669"/>
    <property type="project" value="UniProtKB-KW"/>
</dbReference>
<feature type="compositionally biased region" description="Basic and acidic residues" evidence="12">
    <location>
        <begin position="1132"/>
        <end position="1142"/>
    </location>
</feature>
<evidence type="ECO:0000313" key="14">
    <source>
        <dbReference type="EMBL" id="CAB3225755.1"/>
    </source>
</evidence>
<feature type="region of interest" description="Disordered" evidence="12">
    <location>
        <begin position="1373"/>
        <end position="1396"/>
    </location>
</feature>
<feature type="compositionally biased region" description="Gly residues" evidence="12">
    <location>
        <begin position="541"/>
        <end position="552"/>
    </location>
</feature>
<dbReference type="GO" id="GO:0071818">
    <property type="term" value="C:BAT3 complex"/>
    <property type="evidence" value="ECO:0007669"/>
    <property type="project" value="TreeGrafter"/>
</dbReference>
<dbReference type="InterPro" id="IPR000626">
    <property type="entry name" value="Ubiquitin-like_dom"/>
</dbReference>
<feature type="compositionally biased region" description="Acidic residues" evidence="12">
    <location>
        <begin position="174"/>
        <end position="197"/>
    </location>
</feature>
<feature type="region of interest" description="Disordered" evidence="12">
    <location>
        <begin position="998"/>
        <end position="1255"/>
    </location>
</feature>
<dbReference type="InterPro" id="IPR021925">
    <property type="entry name" value="BAG6"/>
</dbReference>
<dbReference type="GO" id="GO:0006325">
    <property type="term" value="P:chromatin organization"/>
    <property type="evidence" value="ECO:0007669"/>
    <property type="project" value="UniProtKB-KW"/>
</dbReference>
<comment type="caution">
    <text evidence="14">The sequence shown here is derived from an EMBL/GenBank/DDBJ whole genome shotgun (WGS) entry which is preliminary data.</text>
</comment>
<feature type="region of interest" description="Disordered" evidence="12">
    <location>
        <begin position="430"/>
        <end position="481"/>
    </location>
</feature>
<dbReference type="PROSITE" id="PS50053">
    <property type="entry name" value="UBIQUITIN_2"/>
    <property type="match status" value="1"/>
</dbReference>
<dbReference type="GO" id="GO:0051787">
    <property type="term" value="F:misfolded protein binding"/>
    <property type="evidence" value="ECO:0007669"/>
    <property type="project" value="TreeGrafter"/>
</dbReference>
<keyword evidence="7" id="KW-0053">Apoptosis</keyword>
<feature type="compositionally biased region" description="Polar residues" evidence="12">
    <location>
        <begin position="1035"/>
        <end position="1060"/>
    </location>
</feature>
<evidence type="ECO:0000256" key="9">
    <source>
        <dbReference type="ARBA" id="ARBA00023186"/>
    </source>
</evidence>
<feature type="compositionally biased region" description="Low complexity" evidence="12">
    <location>
        <begin position="553"/>
        <end position="580"/>
    </location>
</feature>
<evidence type="ECO:0000256" key="8">
    <source>
        <dbReference type="ARBA" id="ARBA00022853"/>
    </source>
</evidence>
<feature type="compositionally biased region" description="Low complexity" evidence="12">
    <location>
        <begin position="1212"/>
        <end position="1230"/>
    </location>
</feature>